<dbReference type="SUPFAM" id="SSF56112">
    <property type="entry name" value="Protein kinase-like (PK-like)"/>
    <property type="match status" value="1"/>
</dbReference>
<sequence length="200" mass="22398">MAQNPAEREAWCRDEEQHLHGRYKAFNVTELQNLAAKAIGADRCVSITKLAEGGFNKVFHLLIHDRKSVLARIPNPNAGPSFYTTASEVAIMEFVIFRWSATAQNPVGSEYIIMEEATGSQLGTVWDEMTPDLKLKIMRDVVSIKTKMLSISFSHYGSIYFANDLVDRAVPTQIISDAPTELKDQVSKKFTIGPTVDRDF</sequence>
<dbReference type="GO" id="GO:0005739">
    <property type="term" value="C:mitochondrion"/>
    <property type="evidence" value="ECO:0007669"/>
    <property type="project" value="UniProtKB-SubCell"/>
</dbReference>
<accession>A0A0G4P8E1</accession>
<gene>
    <name evidence="7" type="ORF">PCAMFM013_S007g000515</name>
</gene>
<evidence type="ECO:0000313" key="8">
    <source>
        <dbReference type="Proteomes" id="UP000053732"/>
    </source>
</evidence>
<keyword evidence="8" id="KW-1185">Reference proteome</keyword>
<keyword evidence="4" id="KW-0809">Transit peptide</keyword>
<comment type="similarity">
    <text evidence="2">Belongs to the AIM9 family.</text>
</comment>
<dbReference type="Proteomes" id="UP000053732">
    <property type="component" value="Unassembled WGS sequence"/>
</dbReference>
<evidence type="ECO:0000256" key="2">
    <source>
        <dbReference type="ARBA" id="ARBA00005543"/>
    </source>
</evidence>
<dbReference type="STRING" id="1429867.A0A0G4P8E1"/>
<evidence type="ECO:0000256" key="4">
    <source>
        <dbReference type="ARBA" id="ARBA00022946"/>
    </source>
</evidence>
<dbReference type="PANTHER" id="PTHR36091">
    <property type="entry name" value="ALTERED INHERITANCE OF MITOCHONDRIA PROTEIN 9, MITOCHONDRIAL"/>
    <property type="match status" value="1"/>
</dbReference>
<evidence type="ECO:0000256" key="3">
    <source>
        <dbReference type="ARBA" id="ARBA00016197"/>
    </source>
</evidence>
<evidence type="ECO:0000256" key="6">
    <source>
        <dbReference type="ARBA" id="ARBA00031849"/>
    </source>
</evidence>
<dbReference type="AlphaFoldDB" id="A0A0G4P8E1"/>
<protein>
    <recommendedName>
        <fullName evidence="3">Altered inheritance of mitochondria protein 9, mitochondrial</fullName>
    </recommendedName>
    <alternativeName>
        <fullName evidence="6">Found in mitochondrial proteome protein 29</fullName>
    </alternativeName>
</protein>
<reference evidence="7 8" key="1">
    <citation type="journal article" date="2014" name="Nat. Commun.">
        <title>Multiple recent horizontal transfers of a large genomic region in cheese making fungi.</title>
        <authorList>
            <person name="Cheeseman K."/>
            <person name="Ropars J."/>
            <person name="Renault P."/>
            <person name="Dupont J."/>
            <person name="Gouzy J."/>
            <person name="Branca A."/>
            <person name="Abraham A.L."/>
            <person name="Ceppi M."/>
            <person name="Conseiller E."/>
            <person name="Debuchy R."/>
            <person name="Malagnac F."/>
            <person name="Goarin A."/>
            <person name="Silar P."/>
            <person name="Lacoste S."/>
            <person name="Sallet E."/>
            <person name="Bensimon A."/>
            <person name="Giraud T."/>
            <person name="Brygoo Y."/>
        </authorList>
    </citation>
    <scope>NUCLEOTIDE SEQUENCE [LARGE SCALE GENOMIC DNA]</scope>
    <source>
        <strain evidence="8">FM 013</strain>
    </source>
</reference>
<evidence type="ECO:0000313" key="7">
    <source>
        <dbReference type="EMBL" id="CRL22534.1"/>
    </source>
</evidence>
<organism evidence="7 8">
    <name type="scientific">Penicillium camemberti (strain FM 013)</name>
    <dbReference type="NCBI Taxonomy" id="1429867"/>
    <lineage>
        <taxon>Eukaryota</taxon>
        <taxon>Fungi</taxon>
        <taxon>Dikarya</taxon>
        <taxon>Ascomycota</taxon>
        <taxon>Pezizomycotina</taxon>
        <taxon>Eurotiomycetes</taxon>
        <taxon>Eurotiomycetidae</taxon>
        <taxon>Eurotiales</taxon>
        <taxon>Aspergillaceae</taxon>
        <taxon>Penicillium</taxon>
    </lineage>
</organism>
<proteinExistence type="inferred from homology"/>
<comment type="subcellular location">
    <subcellularLocation>
        <location evidence="1">Mitochondrion</location>
    </subcellularLocation>
</comment>
<evidence type="ECO:0000256" key="5">
    <source>
        <dbReference type="ARBA" id="ARBA00023128"/>
    </source>
</evidence>
<name>A0A0G4P8E1_PENC3</name>
<dbReference type="EMBL" id="HG793140">
    <property type="protein sequence ID" value="CRL22534.1"/>
    <property type="molecule type" value="Genomic_DNA"/>
</dbReference>
<dbReference type="InterPro" id="IPR011009">
    <property type="entry name" value="Kinase-like_dom_sf"/>
</dbReference>
<dbReference type="InterPro" id="IPR051035">
    <property type="entry name" value="Mito_inheritance_9"/>
</dbReference>
<evidence type="ECO:0000256" key="1">
    <source>
        <dbReference type="ARBA" id="ARBA00004173"/>
    </source>
</evidence>
<dbReference type="PANTHER" id="PTHR36091:SF1">
    <property type="entry name" value="ALTERED INHERITANCE OF MITOCHONDRIA PROTEIN 9, MITOCHONDRIAL"/>
    <property type="match status" value="1"/>
</dbReference>
<keyword evidence="5" id="KW-0496">Mitochondrion</keyword>